<proteinExistence type="predicted"/>
<dbReference type="InterPro" id="IPR001753">
    <property type="entry name" value="Enoyl-CoA_hydra/iso"/>
</dbReference>
<dbReference type="Proteomes" id="UP000005808">
    <property type="component" value="Unassembled WGS sequence"/>
</dbReference>
<dbReference type="InterPro" id="IPR029045">
    <property type="entry name" value="ClpP/crotonase-like_dom_sf"/>
</dbReference>
<dbReference type="SUPFAM" id="SSF52096">
    <property type="entry name" value="ClpP/crotonase"/>
    <property type="match status" value="1"/>
</dbReference>
<dbReference type="Gene3D" id="3.90.226.10">
    <property type="entry name" value="2-enoyl-CoA Hydratase, Chain A, domain 1"/>
    <property type="match status" value="1"/>
</dbReference>
<feature type="non-terminal residue" evidence="1">
    <location>
        <position position="93"/>
    </location>
</feature>
<dbReference type="EMBL" id="AHJE01000129">
    <property type="protein sequence ID" value="EHP38379.1"/>
    <property type="molecule type" value="Genomic_DNA"/>
</dbReference>
<reference evidence="1 2" key="1">
    <citation type="journal article" date="2012" name="J. Bacteriol.">
        <title>De Novo Genome Project of Cupriavidus basilensis OR16.</title>
        <authorList>
            <person name="Cserhati M."/>
            <person name="Kriszt B."/>
            <person name="Szoboszlay S."/>
            <person name="Toth A."/>
            <person name="Szabo I."/>
            <person name="Tancsics A."/>
            <person name="Nagy I."/>
            <person name="Horvath B."/>
            <person name="Nagy I."/>
            <person name="Kukolya J."/>
        </authorList>
    </citation>
    <scope>NUCLEOTIDE SEQUENCE [LARGE SCALE GENOMIC DNA]</scope>
    <source>
        <strain evidence="1 2">OR16</strain>
    </source>
</reference>
<name>H1SGI6_9BURK</name>
<keyword evidence="1" id="KW-0413">Isomerase</keyword>
<comment type="caution">
    <text evidence="1">The sequence shown here is derived from an EMBL/GenBank/DDBJ whole genome shotgun (WGS) entry which is preliminary data.</text>
</comment>
<dbReference type="AlphaFoldDB" id="H1SGI6"/>
<evidence type="ECO:0000313" key="2">
    <source>
        <dbReference type="Proteomes" id="UP000005808"/>
    </source>
</evidence>
<protein>
    <submittedName>
        <fullName evidence="1">Enoyl-CoA hydratase/isomerase</fullName>
    </submittedName>
</protein>
<dbReference type="Pfam" id="PF00378">
    <property type="entry name" value="ECH_1"/>
    <property type="match status" value="1"/>
</dbReference>
<evidence type="ECO:0000313" key="1">
    <source>
        <dbReference type="EMBL" id="EHP38379.1"/>
    </source>
</evidence>
<accession>H1SGI6</accession>
<sequence>MTPDLIEGDAMTQATTPEAIAATGPIVTVVNGCATLRLNRPAVHNRIEPGDLLFIRETIRRLNADPSARVLVLTGTGKTFSSGFHLASSAAPR</sequence>
<dbReference type="GO" id="GO:0016853">
    <property type="term" value="F:isomerase activity"/>
    <property type="evidence" value="ECO:0007669"/>
    <property type="project" value="UniProtKB-KW"/>
</dbReference>
<gene>
    <name evidence="1" type="ORF">OR16_37565</name>
</gene>
<organism evidence="1 2">
    <name type="scientific">Cupriavidus basilensis OR16</name>
    <dbReference type="NCBI Taxonomy" id="1127483"/>
    <lineage>
        <taxon>Bacteria</taxon>
        <taxon>Pseudomonadati</taxon>
        <taxon>Pseudomonadota</taxon>
        <taxon>Betaproteobacteria</taxon>
        <taxon>Burkholderiales</taxon>
        <taxon>Burkholderiaceae</taxon>
        <taxon>Cupriavidus</taxon>
    </lineage>
</organism>